<organism evidence="6 7">
    <name type="scientific">Murimonas intestini</name>
    <dbReference type="NCBI Taxonomy" id="1337051"/>
    <lineage>
        <taxon>Bacteria</taxon>
        <taxon>Bacillati</taxon>
        <taxon>Bacillota</taxon>
        <taxon>Clostridia</taxon>
        <taxon>Lachnospirales</taxon>
        <taxon>Lachnospiraceae</taxon>
        <taxon>Murimonas</taxon>
    </lineage>
</organism>
<proteinExistence type="predicted"/>
<dbReference type="AlphaFoldDB" id="A0AB73SYN2"/>
<evidence type="ECO:0000259" key="4">
    <source>
        <dbReference type="Pfam" id="PF07992"/>
    </source>
</evidence>
<feature type="domain" description="FAD/NAD(P)-binding" evidence="4">
    <location>
        <begin position="4"/>
        <end position="292"/>
    </location>
</feature>
<dbReference type="EMBL" id="QGGY01000017">
    <property type="protein sequence ID" value="PWJ72536.1"/>
    <property type="molecule type" value="Genomic_DNA"/>
</dbReference>
<dbReference type="Gene3D" id="3.50.50.60">
    <property type="entry name" value="FAD/NAD(P)-binding domain"/>
    <property type="match status" value="2"/>
</dbReference>
<evidence type="ECO:0000313" key="7">
    <source>
        <dbReference type="Proteomes" id="UP000245412"/>
    </source>
</evidence>
<dbReference type="InterPro" id="IPR050260">
    <property type="entry name" value="FAD-bd_OxRdtase"/>
</dbReference>
<dbReference type="Gene3D" id="3.30.390.30">
    <property type="match status" value="1"/>
</dbReference>
<dbReference type="PANTHER" id="PTHR43429:SF3">
    <property type="entry name" value="NITRITE REDUCTASE [NAD(P)H]"/>
    <property type="match status" value="1"/>
</dbReference>
<name>A0AB73SYN2_9FIRM</name>
<feature type="domain" description="NADH-rubredoxin oxidoreductase C-terminal" evidence="5">
    <location>
        <begin position="314"/>
        <end position="380"/>
    </location>
</feature>
<evidence type="ECO:0000256" key="2">
    <source>
        <dbReference type="ARBA" id="ARBA00022630"/>
    </source>
</evidence>
<dbReference type="PANTHER" id="PTHR43429">
    <property type="entry name" value="PYRIDINE NUCLEOTIDE-DISULFIDE OXIDOREDUCTASE DOMAIN-CONTAINING"/>
    <property type="match status" value="1"/>
</dbReference>
<dbReference type="InterPro" id="IPR016156">
    <property type="entry name" value="FAD/NAD-linked_Rdtase_dimer_sf"/>
</dbReference>
<comment type="caution">
    <text evidence="6">The sequence shown here is derived from an EMBL/GenBank/DDBJ whole genome shotgun (WGS) entry which is preliminary data.</text>
</comment>
<gene>
    <name evidence="6" type="ORF">C7383_1176</name>
</gene>
<dbReference type="RefSeq" id="WP_109748290.1">
    <property type="nucleotide sequence ID" value="NZ_JANKBI010000017.1"/>
</dbReference>
<evidence type="ECO:0000259" key="5">
    <source>
        <dbReference type="Pfam" id="PF18267"/>
    </source>
</evidence>
<evidence type="ECO:0000313" key="6">
    <source>
        <dbReference type="EMBL" id="PWJ72536.1"/>
    </source>
</evidence>
<keyword evidence="7" id="KW-1185">Reference proteome</keyword>
<evidence type="ECO:0000256" key="1">
    <source>
        <dbReference type="ARBA" id="ARBA00001974"/>
    </source>
</evidence>
<evidence type="ECO:0000256" key="3">
    <source>
        <dbReference type="ARBA" id="ARBA00022827"/>
    </source>
</evidence>
<dbReference type="Pfam" id="PF07992">
    <property type="entry name" value="Pyr_redox_2"/>
    <property type="match status" value="1"/>
</dbReference>
<keyword evidence="2" id="KW-0285">Flavoprotein</keyword>
<dbReference type="InterPro" id="IPR041575">
    <property type="entry name" value="Rubredoxin_C"/>
</dbReference>
<dbReference type="InterPro" id="IPR036188">
    <property type="entry name" value="FAD/NAD-bd_sf"/>
</dbReference>
<dbReference type="PRINTS" id="PR00411">
    <property type="entry name" value="PNDRDTASEI"/>
</dbReference>
<keyword evidence="3" id="KW-0274">FAD</keyword>
<protein>
    <submittedName>
        <fullName evidence="6">Pyridine nucleotide-disulfide oxidoreductase</fullName>
    </submittedName>
</protein>
<dbReference type="Pfam" id="PF18267">
    <property type="entry name" value="Rubredoxin_C"/>
    <property type="match status" value="1"/>
</dbReference>
<accession>A0AB73SYN2</accession>
<comment type="cofactor">
    <cofactor evidence="1">
        <name>FAD</name>
        <dbReference type="ChEBI" id="CHEBI:57692"/>
    </cofactor>
</comment>
<dbReference type="SUPFAM" id="SSF51905">
    <property type="entry name" value="FAD/NAD(P)-binding domain"/>
    <property type="match status" value="1"/>
</dbReference>
<reference evidence="6 7" key="1">
    <citation type="submission" date="2018-05" db="EMBL/GenBank/DDBJ databases">
        <authorList>
            <person name="Goeker M."/>
            <person name="Huntemann M."/>
            <person name="Clum A."/>
            <person name="Pillay M."/>
            <person name="Palaniappan K."/>
            <person name="Varghese N."/>
            <person name="Mikhailova N."/>
            <person name="Stamatis D."/>
            <person name="Reddy T."/>
            <person name="Daum C."/>
            <person name="Shapiro N."/>
            <person name="Ivanova N."/>
            <person name="Kyrpides N."/>
            <person name="Woyke T."/>
        </authorList>
    </citation>
    <scope>NUCLEOTIDE SEQUENCE [LARGE SCALE GENOMIC DNA]</scope>
    <source>
        <strain evidence="6 7">DSM 26524</strain>
    </source>
</reference>
<dbReference type="InterPro" id="IPR023753">
    <property type="entry name" value="FAD/NAD-binding_dom"/>
</dbReference>
<sequence>MEYYVIIGCGAAGMAAAERLRRLKPDASIVMVSKDEHSHSRCMLHKYLGGERDVEGLAFTDEDFFEKNHIYWSRGQAVKRVDTAAKKVILEDGELVYDKLLIASGAVYSVPPIPNFRTADNVYGFRDLSDAVKIRKAVEEKNAKHVFIVGSGLVGLDVAYALLEQGVKVTIAEMADRILPLQTDATSAGAYQELFEKAGASFRLGIGASDSKVNDKNEITHVILANGEEIPCDFVVAAAGVRPCIDFLKDSGLEMERSLKVNEYLRTSDPDVYAAGDVTGLSGIWPNAMDQGRKAAMNMAGMPVAYTDSFCIKNTINFFGLAMLSAGDIEPKDDSCQVYTKESRSEYKKAIVKDGIVTGIQLQGDISGSGFWQHLIKNKIDISGLLKEKNIFHISYADFYGLDSTGEYIYSGQC</sequence>
<dbReference type="PRINTS" id="PR00368">
    <property type="entry name" value="FADPNR"/>
</dbReference>
<dbReference type="Proteomes" id="UP000245412">
    <property type="component" value="Unassembled WGS sequence"/>
</dbReference>
<dbReference type="GO" id="GO:0016491">
    <property type="term" value="F:oxidoreductase activity"/>
    <property type="evidence" value="ECO:0007669"/>
    <property type="project" value="InterPro"/>
</dbReference>